<comment type="subcellular location">
    <subcellularLocation>
        <location evidence="1">Cell membrane</location>
        <topology evidence="1">Multi-pass membrane protein</topology>
    </subcellularLocation>
</comment>
<keyword evidence="4 7" id="KW-0812">Transmembrane</keyword>
<dbReference type="Pfam" id="PF07690">
    <property type="entry name" value="MFS_1"/>
    <property type="match status" value="1"/>
</dbReference>
<feature type="transmembrane region" description="Helical" evidence="7">
    <location>
        <begin position="341"/>
        <end position="359"/>
    </location>
</feature>
<dbReference type="EMBL" id="BRZA01000003">
    <property type="protein sequence ID" value="GLC89606.1"/>
    <property type="molecule type" value="Genomic_DNA"/>
</dbReference>
<evidence type="ECO:0000256" key="4">
    <source>
        <dbReference type="ARBA" id="ARBA00022692"/>
    </source>
</evidence>
<feature type="transmembrane region" description="Helical" evidence="7">
    <location>
        <begin position="365"/>
        <end position="385"/>
    </location>
</feature>
<keyword evidence="2" id="KW-0813">Transport</keyword>
<keyword evidence="3" id="KW-1003">Cell membrane</keyword>
<reference evidence="8" key="1">
    <citation type="submission" date="2022-08" db="EMBL/GenBank/DDBJ databases">
        <title>Draft genome sequence of Lysinibacillus sp. strain KH24.</title>
        <authorList>
            <person name="Kanbe H."/>
            <person name="Itoh H."/>
        </authorList>
    </citation>
    <scope>NUCLEOTIDE SEQUENCE</scope>
    <source>
        <strain evidence="8">KH24</strain>
    </source>
</reference>
<feature type="transmembrane region" description="Helical" evidence="7">
    <location>
        <begin position="7"/>
        <end position="32"/>
    </location>
</feature>
<organism evidence="8 9">
    <name type="scientific">Lysinibacillus piscis</name>
    <dbReference type="NCBI Taxonomy" id="2518931"/>
    <lineage>
        <taxon>Bacteria</taxon>
        <taxon>Bacillati</taxon>
        <taxon>Bacillota</taxon>
        <taxon>Bacilli</taxon>
        <taxon>Bacillales</taxon>
        <taxon>Bacillaceae</taxon>
        <taxon>Lysinibacillus</taxon>
    </lineage>
</organism>
<evidence type="ECO:0000256" key="3">
    <source>
        <dbReference type="ARBA" id="ARBA00022475"/>
    </source>
</evidence>
<dbReference type="Gene3D" id="1.20.1250.20">
    <property type="entry name" value="MFS general substrate transporter like domains"/>
    <property type="match status" value="1"/>
</dbReference>
<feature type="transmembrane region" description="Helical" evidence="7">
    <location>
        <begin position="38"/>
        <end position="58"/>
    </location>
</feature>
<evidence type="ECO:0000256" key="6">
    <source>
        <dbReference type="ARBA" id="ARBA00023136"/>
    </source>
</evidence>
<dbReference type="InterPro" id="IPR022324">
    <property type="entry name" value="Bacilysin_exporter_BacE_put"/>
</dbReference>
<dbReference type="RefSeq" id="WP_264989425.1">
    <property type="nucleotide sequence ID" value="NZ_BRZA01000003.1"/>
</dbReference>
<evidence type="ECO:0000256" key="5">
    <source>
        <dbReference type="ARBA" id="ARBA00022989"/>
    </source>
</evidence>
<feature type="transmembrane region" description="Helical" evidence="7">
    <location>
        <begin position="213"/>
        <end position="230"/>
    </location>
</feature>
<dbReference type="PANTHER" id="PTHR43266">
    <property type="entry name" value="MACROLIDE-EFFLUX PROTEIN"/>
    <property type="match status" value="1"/>
</dbReference>
<dbReference type="InterPro" id="IPR011701">
    <property type="entry name" value="MFS"/>
</dbReference>
<dbReference type="Proteomes" id="UP001065593">
    <property type="component" value="Unassembled WGS sequence"/>
</dbReference>
<feature type="transmembrane region" description="Helical" evidence="7">
    <location>
        <begin position="160"/>
        <end position="180"/>
    </location>
</feature>
<dbReference type="InterPro" id="IPR036259">
    <property type="entry name" value="MFS_trans_sf"/>
</dbReference>
<gene>
    <name evidence="8" type="ORF">LYSBPC_27330</name>
</gene>
<dbReference type="CDD" id="cd06173">
    <property type="entry name" value="MFS_MefA_like"/>
    <property type="match status" value="1"/>
</dbReference>
<feature type="transmembrane region" description="Helical" evidence="7">
    <location>
        <begin position="300"/>
        <end position="321"/>
    </location>
</feature>
<feature type="transmembrane region" description="Helical" evidence="7">
    <location>
        <begin position="250"/>
        <end position="271"/>
    </location>
</feature>
<feature type="transmembrane region" description="Helical" evidence="7">
    <location>
        <begin position="70"/>
        <end position="88"/>
    </location>
</feature>
<keyword evidence="5 7" id="KW-1133">Transmembrane helix</keyword>
<feature type="transmembrane region" description="Helical" evidence="7">
    <location>
        <begin position="135"/>
        <end position="154"/>
    </location>
</feature>
<evidence type="ECO:0000256" key="1">
    <source>
        <dbReference type="ARBA" id="ARBA00004651"/>
    </source>
</evidence>
<feature type="transmembrane region" description="Helical" evidence="7">
    <location>
        <begin position="278"/>
        <end position="294"/>
    </location>
</feature>
<evidence type="ECO:0000313" key="9">
    <source>
        <dbReference type="Proteomes" id="UP001065593"/>
    </source>
</evidence>
<comment type="caution">
    <text evidence="8">The sequence shown here is derived from an EMBL/GenBank/DDBJ whole genome shotgun (WGS) entry which is preliminary data.</text>
</comment>
<dbReference type="PANTHER" id="PTHR43266:SF10">
    <property type="entry name" value="BACILYSIN EXPORTER BACE-RELATED"/>
    <property type="match status" value="1"/>
</dbReference>
<dbReference type="PRINTS" id="PR01988">
    <property type="entry name" value="EXPORTERBACE"/>
</dbReference>
<accession>A0ABQ5NML3</accession>
<sequence length="403" mass="44199">MSKHYFLLLGGLGFSNLGNWIYLIALNLAIWHLTHSPAAVAGIYMIGPAARIISSFFAGSFIDRHNKKTIMIWSDIVRGIIVCVMPFLTSIWCMYSLIFWANIASSFFGPSSTYMQTKLVADAHRQRFNAIYSTLNSGSFMIGPALAGIIITASNTSVAMWVNGLTFFTCAIAIAFLPTIDNQQDIEVKRVTLQVIQADFKEVQTFIIQQPKLLLFLTVYTCALVLAYSLDSQEMTFLKEVLSVGDSAYGLMVSAAGIGAIIGGVCAAMLVKKIALRIYIGVGFALTMGTYLLFYLSSTVILATISFIALGFFMAFSNTGYATMYQRAISPMLMGRFGSSLNLVQSILQISLTFMLGWLAEQLSLQLVAVIFAVIACILAIYVCFLSMCYTKTLYLGNGENDE</sequence>
<name>A0ABQ5NML3_9BACI</name>
<keyword evidence="9" id="KW-1185">Reference proteome</keyword>
<evidence type="ECO:0000256" key="7">
    <source>
        <dbReference type="SAM" id="Phobius"/>
    </source>
</evidence>
<protein>
    <submittedName>
        <fullName evidence="8">MFS transporter</fullName>
    </submittedName>
</protein>
<proteinExistence type="predicted"/>
<dbReference type="SUPFAM" id="SSF103473">
    <property type="entry name" value="MFS general substrate transporter"/>
    <property type="match status" value="1"/>
</dbReference>
<evidence type="ECO:0000313" key="8">
    <source>
        <dbReference type="EMBL" id="GLC89606.1"/>
    </source>
</evidence>
<keyword evidence="6 7" id="KW-0472">Membrane</keyword>
<evidence type="ECO:0000256" key="2">
    <source>
        <dbReference type="ARBA" id="ARBA00022448"/>
    </source>
</evidence>